<protein>
    <submittedName>
        <fullName evidence="2">Uncharacterized protein</fullName>
    </submittedName>
</protein>
<keyword evidence="1" id="KW-0472">Membrane</keyword>
<dbReference type="RefSeq" id="WP_194145553.1">
    <property type="nucleotide sequence ID" value="NZ_JRPC02000009.1"/>
</dbReference>
<name>A0A4U8UEF1_9HELI</name>
<feature type="transmembrane region" description="Helical" evidence="1">
    <location>
        <begin position="28"/>
        <end position="46"/>
    </location>
</feature>
<keyword evidence="1" id="KW-0812">Transmembrane</keyword>
<evidence type="ECO:0000256" key="1">
    <source>
        <dbReference type="SAM" id="Phobius"/>
    </source>
</evidence>
<dbReference type="AlphaFoldDB" id="A0A4U8UEF1"/>
<proteinExistence type="predicted"/>
<sequence>MKFESVVLVVTAFCVGFLWFHFITEFMLLMAFVCLVFVSSVVSWRLYKNNQWYKLVEIMFVVGTFLLLILLFGFVWDYDKGTMPPADILPDEPKWLTNPNLSCFC</sequence>
<reference evidence="2 3" key="1">
    <citation type="journal article" date="2014" name="Genome Announc.">
        <title>Draft genome sequences of eight enterohepatic helicobacter species isolated from both laboratory and wild rodents.</title>
        <authorList>
            <person name="Sheh A."/>
            <person name="Shen Z."/>
            <person name="Fox J.G."/>
        </authorList>
    </citation>
    <scope>NUCLEOTIDE SEQUENCE [LARGE SCALE GENOMIC DNA]</scope>
    <source>
        <strain evidence="2 3">MIT-03-7007</strain>
    </source>
</reference>
<accession>A0A4U8UEF1</accession>
<comment type="caution">
    <text evidence="2">The sequence shown here is derived from an EMBL/GenBank/DDBJ whole genome shotgun (WGS) entry which is preliminary data.</text>
</comment>
<organism evidence="2 3">
    <name type="scientific">Helicobacter apodemus</name>
    <dbReference type="NCBI Taxonomy" id="135569"/>
    <lineage>
        <taxon>Bacteria</taxon>
        <taxon>Pseudomonadati</taxon>
        <taxon>Campylobacterota</taxon>
        <taxon>Epsilonproteobacteria</taxon>
        <taxon>Campylobacterales</taxon>
        <taxon>Helicobacteraceae</taxon>
        <taxon>Helicobacter</taxon>
    </lineage>
</organism>
<evidence type="ECO:0000313" key="2">
    <source>
        <dbReference type="EMBL" id="TLE16169.1"/>
    </source>
</evidence>
<evidence type="ECO:0000313" key="3">
    <source>
        <dbReference type="Proteomes" id="UP000029920"/>
    </source>
</evidence>
<dbReference type="Proteomes" id="UP000029920">
    <property type="component" value="Unassembled WGS sequence"/>
</dbReference>
<feature type="transmembrane region" description="Helical" evidence="1">
    <location>
        <begin position="5"/>
        <end position="22"/>
    </location>
</feature>
<dbReference type="EMBL" id="JRPC02000009">
    <property type="protein sequence ID" value="TLE16169.1"/>
    <property type="molecule type" value="Genomic_DNA"/>
</dbReference>
<gene>
    <name evidence="2" type="ORF">LS72_004520</name>
</gene>
<keyword evidence="3" id="KW-1185">Reference proteome</keyword>
<keyword evidence="1" id="KW-1133">Transmembrane helix</keyword>
<feature type="transmembrane region" description="Helical" evidence="1">
    <location>
        <begin position="58"/>
        <end position="76"/>
    </location>
</feature>